<organism evidence="2 3">
    <name type="scientific">Lagenidium giganteum</name>
    <dbReference type="NCBI Taxonomy" id="4803"/>
    <lineage>
        <taxon>Eukaryota</taxon>
        <taxon>Sar</taxon>
        <taxon>Stramenopiles</taxon>
        <taxon>Oomycota</taxon>
        <taxon>Peronosporomycetes</taxon>
        <taxon>Pythiales</taxon>
        <taxon>Pythiaceae</taxon>
    </lineage>
</organism>
<comment type="caution">
    <text evidence="2">The sequence shown here is derived from an EMBL/GenBank/DDBJ whole genome shotgun (WGS) entry which is preliminary data.</text>
</comment>
<evidence type="ECO:0000313" key="3">
    <source>
        <dbReference type="Proteomes" id="UP001146120"/>
    </source>
</evidence>
<gene>
    <name evidence="2" type="ORF">N0F65_008525</name>
</gene>
<sequence length="435" mass="47105">MSPVTDLTAKATVIMTSALKTQVLGVCWKDYDAQLVLAPVSPQMKRLLEAPVPAPISLYVRRADGTVKYRIPCDGVKVTVHSASGKPRTWPLRAKFEFQVTHSSGISMAFRVSSQVLLDQWVAALQLAARSIVRPFQPWTLTKLKNQANNGRRPLRLMEMSVARDTVPAKLCVAARNLSASSRCSVQNAAIARPVIAAKPFDSCTIQDGSNDCGSFRSETSSTASIRPSVPLLSLPSAPCSPEQLDFVTLRPTIIARFLDNDDDDEPRDPKLTDNEAQHREDHDNSVPSQDMSSVKAANALYPHKQKDTAPPPFVPIGGVALAFAERLRVANEMEKSKTKKSTAPPSFVPIGGVAPAFADRLCVANEMEEMRCTHKLLACEVKPSVSVRSKSADVVKRTLASGNHYLAAKTRGATGVIQKRSVTACPSARTGILV</sequence>
<dbReference type="Proteomes" id="UP001146120">
    <property type="component" value="Unassembled WGS sequence"/>
</dbReference>
<accession>A0AAV2Z615</accession>
<reference evidence="2" key="2">
    <citation type="journal article" date="2023" name="Microbiol Resour">
        <title>Decontamination and Annotation of the Draft Genome Sequence of the Oomycete Lagenidium giganteum ARSEF 373.</title>
        <authorList>
            <person name="Morgan W.R."/>
            <person name="Tartar A."/>
        </authorList>
    </citation>
    <scope>NUCLEOTIDE SEQUENCE</scope>
    <source>
        <strain evidence="2">ARSEF 373</strain>
    </source>
</reference>
<dbReference type="SUPFAM" id="SSF50729">
    <property type="entry name" value="PH domain-like"/>
    <property type="match status" value="1"/>
</dbReference>
<protein>
    <recommendedName>
        <fullName evidence="4">PH domain-containing protein</fullName>
    </recommendedName>
</protein>
<reference evidence="2" key="1">
    <citation type="submission" date="2022-11" db="EMBL/GenBank/DDBJ databases">
        <authorList>
            <person name="Morgan W.R."/>
            <person name="Tartar A."/>
        </authorList>
    </citation>
    <scope>NUCLEOTIDE SEQUENCE</scope>
    <source>
        <strain evidence="2">ARSEF 373</strain>
    </source>
</reference>
<keyword evidence="3" id="KW-1185">Reference proteome</keyword>
<name>A0AAV2Z615_9STRA</name>
<proteinExistence type="predicted"/>
<dbReference type="AlphaFoldDB" id="A0AAV2Z615"/>
<evidence type="ECO:0000256" key="1">
    <source>
        <dbReference type="SAM" id="MobiDB-lite"/>
    </source>
</evidence>
<evidence type="ECO:0000313" key="2">
    <source>
        <dbReference type="EMBL" id="DBA00882.1"/>
    </source>
</evidence>
<feature type="region of interest" description="Disordered" evidence="1">
    <location>
        <begin position="259"/>
        <end position="293"/>
    </location>
</feature>
<feature type="compositionally biased region" description="Basic and acidic residues" evidence="1">
    <location>
        <begin position="268"/>
        <end position="285"/>
    </location>
</feature>
<dbReference type="EMBL" id="DAKRPA010000057">
    <property type="protein sequence ID" value="DBA00882.1"/>
    <property type="molecule type" value="Genomic_DNA"/>
</dbReference>
<evidence type="ECO:0008006" key="4">
    <source>
        <dbReference type="Google" id="ProtNLM"/>
    </source>
</evidence>